<protein>
    <submittedName>
        <fullName evidence="2">Uncharacterized protein</fullName>
    </submittedName>
</protein>
<dbReference type="EMBL" id="VSRR010027572">
    <property type="protein sequence ID" value="MPC68264.1"/>
    <property type="molecule type" value="Genomic_DNA"/>
</dbReference>
<feature type="compositionally biased region" description="Basic and acidic residues" evidence="1">
    <location>
        <begin position="48"/>
        <end position="60"/>
    </location>
</feature>
<keyword evidence="3" id="KW-1185">Reference proteome</keyword>
<feature type="region of interest" description="Disordered" evidence="1">
    <location>
        <begin position="38"/>
        <end position="60"/>
    </location>
</feature>
<proteinExistence type="predicted"/>
<evidence type="ECO:0000256" key="1">
    <source>
        <dbReference type="SAM" id="MobiDB-lite"/>
    </source>
</evidence>
<accession>A0A5B7HI35</accession>
<name>A0A5B7HI35_PORTR</name>
<organism evidence="2 3">
    <name type="scientific">Portunus trituberculatus</name>
    <name type="common">Swimming crab</name>
    <name type="synonym">Neptunus trituberculatus</name>
    <dbReference type="NCBI Taxonomy" id="210409"/>
    <lineage>
        <taxon>Eukaryota</taxon>
        <taxon>Metazoa</taxon>
        <taxon>Ecdysozoa</taxon>
        <taxon>Arthropoda</taxon>
        <taxon>Crustacea</taxon>
        <taxon>Multicrustacea</taxon>
        <taxon>Malacostraca</taxon>
        <taxon>Eumalacostraca</taxon>
        <taxon>Eucarida</taxon>
        <taxon>Decapoda</taxon>
        <taxon>Pleocyemata</taxon>
        <taxon>Brachyura</taxon>
        <taxon>Eubrachyura</taxon>
        <taxon>Portunoidea</taxon>
        <taxon>Portunidae</taxon>
        <taxon>Portuninae</taxon>
        <taxon>Portunus</taxon>
    </lineage>
</organism>
<dbReference type="Proteomes" id="UP000324222">
    <property type="component" value="Unassembled WGS sequence"/>
</dbReference>
<gene>
    <name evidence="2" type="ORF">E2C01_062462</name>
</gene>
<evidence type="ECO:0000313" key="3">
    <source>
        <dbReference type="Proteomes" id="UP000324222"/>
    </source>
</evidence>
<sequence>MRFGGDMAPNIVTTINRIACPANGVKLDTASHTLQRRDIGGTSALGDPEERLEKRDNVQI</sequence>
<dbReference type="AlphaFoldDB" id="A0A5B7HI35"/>
<evidence type="ECO:0000313" key="2">
    <source>
        <dbReference type="EMBL" id="MPC68264.1"/>
    </source>
</evidence>
<reference evidence="2 3" key="1">
    <citation type="submission" date="2019-05" db="EMBL/GenBank/DDBJ databases">
        <title>Another draft genome of Portunus trituberculatus and its Hox gene families provides insights of decapod evolution.</title>
        <authorList>
            <person name="Jeong J.-H."/>
            <person name="Song I."/>
            <person name="Kim S."/>
            <person name="Choi T."/>
            <person name="Kim D."/>
            <person name="Ryu S."/>
            <person name="Kim W."/>
        </authorList>
    </citation>
    <scope>NUCLEOTIDE SEQUENCE [LARGE SCALE GENOMIC DNA]</scope>
    <source>
        <tissue evidence="2">Muscle</tissue>
    </source>
</reference>
<comment type="caution">
    <text evidence="2">The sequence shown here is derived from an EMBL/GenBank/DDBJ whole genome shotgun (WGS) entry which is preliminary data.</text>
</comment>